<dbReference type="RefSeq" id="XP_018264255.1">
    <property type="nucleotide sequence ID" value="XM_018405761.1"/>
</dbReference>
<comment type="similarity">
    <text evidence="1">Belongs to the FAH family.</text>
</comment>
<proteinExistence type="inferred from homology"/>
<dbReference type="EMBL" id="KI894029">
    <property type="protein sequence ID" value="OBR86413.1"/>
    <property type="molecule type" value="Genomic_DNA"/>
</dbReference>
<dbReference type="STRING" id="1296121.A0A1A6A8N0"/>
<dbReference type="InterPro" id="IPR036663">
    <property type="entry name" value="Fumarylacetoacetase_C_sf"/>
</dbReference>
<reference evidence="6" key="2">
    <citation type="submission" date="2013-07" db="EMBL/GenBank/DDBJ databases">
        <authorList>
            <consortium name="The Broad Institute Genome Sequencing Platform"/>
            <person name="Cuomo C."/>
            <person name="Litvintseva A."/>
            <person name="Chen Y."/>
            <person name="Heitman J."/>
            <person name="Sun S."/>
            <person name="Springer D."/>
            <person name="Dromer F."/>
            <person name="Young S.K."/>
            <person name="Zeng Q."/>
            <person name="Gargeya S."/>
            <person name="Fitzgerald M."/>
            <person name="Abouelleil A."/>
            <person name="Alvarado L."/>
            <person name="Berlin A.M."/>
            <person name="Chapman S.B."/>
            <person name="Dewar J."/>
            <person name="Goldberg J."/>
            <person name="Griggs A."/>
            <person name="Gujja S."/>
            <person name="Hansen M."/>
            <person name="Howarth C."/>
            <person name="Imamovic A."/>
            <person name="Larimer J."/>
            <person name="McCowan C."/>
            <person name="Murphy C."/>
            <person name="Pearson M."/>
            <person name="Priest M."/>
            <person name="Roberts A."/>
            <person name="Saif S."/>
            <person name="Shea T."/>
            <person name="Sykes S."/>
            <person name="Wortman J."/>
            <person name="Nusbaum C."/>
            <person name="Birren B."/>
        </authorList>
    </citation>
    <scope>NUCLEOTIDE SEQUENCE</scope>
    <source>
        <strain evidence="6">CBS 10117</strain>
    </source>
</reference>
<dbReference type="Pfam" id="PF01557">
    <property type="entry name" value="FAA_hydrolase"/>
    <property type="match status" value="1"/>
</dbReference>
<evidence type="ECO:0000256" key="3">
    <source>
        <dbReference type="SAM" id="MobiDB-lite"/>
    </source>
</evidence>
<evidence type="ECO:0000313" key="7">
    <source>
        <dbReference type="Proteomes" id="UP000078595"/>
    </source>
</evidence>
<feature type="compositionally biased region" description="Polar residues" evidence="3">
    <location>
        <begin position="1"/>
        <end position="18"/>
    </location>
</feature>
<dbReference type="Gene3D" id="3.90.850.10">
    <property type="entry name" value="Fumarylacetoacetase-like, C-terminal domain"/>
    <property type="match status" value="1"/>
</dbReference>
<dbReference type="AlphaFoldDB" id="A0A1A6A8N0"/>
<gene>
    <name evidence="5" type="ORF">I303_02420</name>
    <name evidence="6" type="ORF">I303_102406</name>
</gene>
<dbReference type="GeneID" id="28966119"/>
<evidence type="ECO:0000259" key="4">
    <source>
        <dbReference type="Pfam" id="PF01557"/>
    </source>
</evidence>
<dbReference type="GO" id="GO:0006107">
    <property type="term" value="P:oxaloacetate metabolic process"/>
    <property type="evidence" value="ECO:0007669"/>
    <property type="project" value="UniProtKB-ARBA"/>
</dbReference>
<evidence type="ECO:0000256" key="2">
    <source>
        <dbReference type="ARBA" id="ARBA00022723"/>
    </source>
</evidence>
<organism evidence="5">
    <name type="scientific">Kwoniella dejecticola CBS 10117</name>
    <dbReference type="NCBI Taxonomy" id="1296121"/>
    <lineage>
        <taxon>Eukaryota</taxon>
        <taxon>Fungi</taxon>
        <taxon>Dikarya</taxon>
        <taxon>Basidiomycota</taxon>
        <taxon>Agaricomycotina</taxon>
        <taxon>Tremellomycetes</taxon>
        <taxon>Tremellales</taxon>
        <taxon>Cryptococcaceae</taxon>
        <taxon>Kwoniella</taxon>
    </lineage>
</organism>
<evidence type="ECO:0000256" key="1">
    <source>
        <dbReference type="ARBA" id="ARBA00010211"/>
    </source>
</evidence>
<dbReference type="EMBL" id="CP144532">
    <property type="protein sequence ID" value="WWC59844.1"/>
    <property type="molecule type" value="Genomic_DNA"/>
</dbReference>
<keyword evidence="7" id="KW-1185">Reference proteome</keyword>
<name>A0A1A6A8N0_9TREE</name>
<feature type="region of interest" description="Disordered" evidence="3">
    <location>
        <begin position="25"/>
        <end position="44"/>
    </location>
</feature>
<dbReference type="FunFam" id="3.90.850.10:FF:000002">
    <property type="entry name" value="2-hydroxyhepta-2,4-diene-1,7-dioate isomerase"/>
    <property type="match status" value="1"/>
</dbReference>
<dbReference type="PANTHER" id="PTHR11820:SF7">
    <property type="entry name" value="ACYLPYRUVASE FAHD1, MITOCHONDRIAL"/>
    <property type="match status" value="1"/>
</dbReference>
<dbReference type="GO" id="GO:0046872">
    <property type="term" value="F:metal ion binding"/>
    <property type="evidence" value="ECO:0007669"/>
    <property type="project" value="UniProtKB-KW"/>
</dbReference>
<reference evidence="5" key="1">
    <citation type="submission" date="2013-07" db="EMBL/GenBank/DDBJ databases">
        <title>The Genome Sequence of Cryptococcus dejecticola CBS10117.</title>
        <authorList>
            <consortium name="The Broad Institute Genome Sequencing Platform"/>
            <person name="Cuomo C."/>
            <person name="Litvintseva A."/>
            <person name="Chen Y."/>
            <person name="Heitman J."/>
            <person name="Sun S."/>
            <person name="Springer D."/>
            <person name="Dromer F."/>
            <person name="Young S.K."/>
            <person name="Zeng Q."/>
            <person name="Gargeya S."/>
            <person name="Fitzgerald M."/>
            <person name="Abouelleil A."/>
            <person name="Alvarado L."/>
            <person name="Berlin A.M."/>
            <person name="Chapman S.B."/>
            <person name="Dewar J."/>
            <person name="Goldberg J."/>
            <person name="Griggs A."/>
            <person name="Gujja S."/>
            <person name="Hansen M."/>
            <person name="Howarth C."/>
            <person name="Imamovic A."/>
            <person name="Larimer J."/>
            <person name="McCowan C."/>
            <person name="Murphy C."/>
            <person name="Pearson M."/>
            <person name="Priest M."/>
            <person name="Roberts A."/>
            <person name="Saif S."/>
            <person name="Shea T."/>
            <person name="Sykes S."/>
            <person name="Wortman J."/>
            <person name="Nusbaum C."/>
            <person name="Birren B."/>
        </authorList>
    </citation>
    <scope>NUCLEOTIDE SEQUENCE [LARGE SCALE GENOMIC DNA]</scope>
    <source>
        <strain evidence="5">CBS 10117</strain>
    </source>
</reference>
<dbReference type="KEGG" id="kdj:28966119"/>
<sequence>MNFAYTNQARRSSKTKLPSSGKYVAYRTKGNPRPSVGVLDPSSTTVTPLRFPDNSPVRSIHHLIEEWDKVNETLIPGTPVENVSDVVILAPLRGRDVVCVGKNYKEHAEEFHSSGYDASDNKAQPDFPVIFTKRASSIIGNGAHIYPHPEVTQSVDYEGELAIIIGKGGIGIKKEDAWNHVWGATIVNDVTARERQKNHKQFYIGKSLDTFCPMGPWAVHKSALDFKDMHLTTRLNGNIVQSQSTSELIFDIPTLIETCSMGITLQPGDVIATGTPAGVCLSTGVFLKDGDVVEIEVTGIGKLKNKVVDRGRAPECVPVRTA</sequence>
<protein>
    <recommendedName>
        <fullName evidence="4">Fumarylacetoacetase-like C-terminal domain-containing protein</fullName>
    </recommendedName>
</protein>
<feature type="domain" description="Fumarylacetoacetase-like C-terminal" evidence="4">
    <location>
        <begin position="97"/>
        <end position="308"/>
    </location>
</feature>
<reference evidence="6" key="3">
    <citation type="submission" date="2024-02" db="EMBL/GenBank/DDBJ databases">
        <title>Comparative genomics of Cryptococcus and Kwoniella reveals pathogenesis evolution and contrasting modes of karyotype evolution via chromosome fusion or intercentromeric recombination.</title>
        <authorList>
            <person name="Coelho M.A."/>
            <person name="David-Palma M."/>
            <person name="Shea T."/>
            <person name="Bowers K."/>
            <person name="McGinley-Smith S."/>
            <person name="Mohammad A.W."/>
            <person name="Gnirke A."/>
            <person name="Yurkov A.M."/>
            <person name="Nowrousian M."/>
            <person name="Sun S."/>
            <person name="Cuomo C.A."/>
            <person name="Heitman J."/>
        </authorList>
    </citation>
    <scope>NUCLEOTIDE SEQUENCE</scope>
    <source>
        <strain evidence="6">CBS 10117</strain>
    </source>
</reference>
<evidence type="ECO:0000313" key="6">
    <source>
        <dbReference type="EMBL" id="WWC59844.1"/>
    </source>
</evidence>
<feature type="region of interest" description="Disordered" evidence="3">
    <location>
        <begin position="1"/>
        <end position="20"/>
    </location>
</feature>
<dbReference type="OrthoDB" id="411064at2759"/>
<accession>A0A1A6A8N0</accession>
<keyword evidence="2" id="KW-0479">Metal-binding</keyword>
<dbReference type="Proteomes" id="UP000078595">
    <property type="component" value="Chromosome 3"/>
</dbReference>
<evidence type="ECO:0000313" key="5">
    <source>
        <dbReference type="EMBL" id="OBR86413.1"/>
    </source>
</evidence>
<dbReference type="SUPFAM" id="SSF56529">
    <property type="entry name" value="FAH"/>
    <property type="match status" value="1"/>
</dbReference>
<dbReference type="PANTHER" id="PTHR11820">
    <property type="entry name" value="ACYLPYRUVASE"/>
    <property type="match status" value="1"/>
</dbReference>
<dbReference type="VEuPathDB" id="FungiDB:I303_02420"/>
<dbReference type="GO" id="GO:0050163">
    <property type="term" value="F:oxaloacetate tautomerase activity"/>
    <property type="evidence" value="ECO:0007669"/>
    <property type="project" value="UniProtKB-ARBA"/>
</dbReference>
<dbReference type="InterPro" id="IPR011234">
    <property type="entry name" value="Fumarylacetoacetase-like_C"/>
</dbReference>
<dbReference type="GO" id="GO:0018773">
    <property type="term" value="F:acetylpyruvate hydrolase activity"/>
    <property type="evidence" value="ECO:0007669"/>
    <property type="project" value="TreeGrafter"/>
</dbReference>